<evidence type="ECO:0008006" key="5">
    <source>
        <dbReference type="Google" id="ProtNLM"/>
    </source>
</evidence>
<protein>
    <recommendedName>
        <fullName evidence="5">Apolipoprotein L3</fullName>
    </recommendedName>
</protein>
<dbReference type="Proteomes" id="UP000324091">
    <property type="component" value="Chromosome 8"/>
</dbReference>
<proteinExistence type="predicted"/>
<gene>
    <name evidence="3" type="ORF">D4764_08G0012010</name>
</gene>
<sequence>MGNMLPWRSEADPVVRSMNDFNARGAAFIRHFDRQEPRLIQIAKSFDRITAAVQKSVQEAEAVRLGGAVTAGVGGVLGLLAAPFTGGASLIIAGAATAVTGVTLAVAAEVVTTLKEKGGAKELEALGREFMTAVKPLNEELKEIKAMSRQLQMDLAQRYLADRRKKITTPSKRWPIPQAPSTMLSSSSMS</sequence>
<feature type="transmembrane region" description="Helical" evidence="2">
    <location>
        <begin position="65"/>
        <end position="84"/>
    </location>
</feature>
<feature type="transmembrane region" description="Helical" evidence="2">
    <location>
        <begin position="90"/>
        <end position="111"/>
    </location>
</feature>
<feature type="region of interest" description="Disordered" evidence="1">
    <location>
        <begin position="169"/>
        <end position="190"/>
    </location>
</feature>
<evidence type="ECO:0000256" key="2">
    <source>
        <dbReference type="SAM" id="Phobius"/>
    </source>
</evidence>
<accession>A0A5C6MPK6</accession>
<feature type="compositionally biased region" description="Low complexity" evidence="1">
    <location>
        <begin position="181"/>
        <end position="190"/>
    </location>
</feature>
<name>A0A5C6MPK6_9TELE</name>
<keyword evidence="4" id="KW-1185">Reference proteome</keyword>
<keyword evidence="2" id="KW-0472">Membrane</keyword>
<organism evidence="3 4">
    <name type="scientific">Takifugu flavidus</name>
    <name type="common">sansaifugu</name>
    <dbReference type="NCBI Taxonomy" id="433684"/>
    <lineage>
        <taxon>Eukaryota</taxon>
        <taxon>Metazoa</taxon>
        <taxon>Chordata</taxon>
        <taxon>Craniata</taxon>
        <taxon>Vertebrata</taxon>
        <taxon>Euteleostomi</taxon>
        <taxon>Actinopterygii</taxon>
        <taxon>Neopterygii</taxon>
        <taxon>Teleostei</taxon>
        <taxon>Neoteleostei</taxon>
        <taxon>Acanthomorphata</taxon>
        <taxon>Eupercaria</taxon>
        <taxon>Tetraodontiformes</taxon>
        <taxon>Tetradontoidea</taxon>
        <taxon>Tetraodontidae</taxon>
        <taxon>Takifugu</taxon>
    </lineage>
</organism>
<dbReference type="EMBL" id="RHFK02000021">
    <property type="protein sequence ID" value="TWW57214.1"/>
    <property type="molecule type" value="Genomic_DNA"/>
</dbReference>
<evidence type="ECO:0000313" key="3">
    <source>
        <dbReference type="EMBL" id="TWW57214.1"/>
    </source>
</evidence>
<evidence type="ECO:0000256" key="1">
    <source>
        <dbReference type="SAM" id="MobiDB-lite"/>
    </source>
</evidence>
<comment type="caution">
    <text evidence="3">The sequence shown here is derived from an EMBL/GenBank/DDBJ whole genome shotgun (WGS) entry which is preliminary data.</text>
</comment>
<reference evidence="3 4" key="1">
    <citation type="submission" date="2019-04" db="EMBL/GenBank/DDBJ databases">
        <title>Chromosome genome assembly for Takifugu flavidus.</title>
        <authorList>
            <person name="Xiao S."/>
        </authorList>
    </citation>
    <scope>NUCLEOTIDE SEQUENCE [LARGE SCALE GENOMIC DNA]</scope>
    <source>
        <strain evidence="3">HTHZ2018</strain>
        <tissue evidence="3">Muscle</tissue>
    </source>
</reference>
<keyword evidence="2" id="KW-0812">Transmembrane</keyword>
<keyword evidence="2" id="KW-1133">Transmembrane helix</keyword>
<dbReference type="AlphaFoldDB" id="A0A5C6MPK6"/>
<evidence type="ECO:0000313" key="4">
    <source>
        <dbReference type="Proteomes" id="UP000324091"/>
    </source>
</evidence>